<gene>
    <name evidence="3" type="ORF">Adt_42094</name>
</gene>
<protein>
    <recommendedName>
        <fullName evidence="2">Retrotransposon gag domain-containing protein</fullName>
    </recommendedName>
</protein>
<sequence length="197" mass="23152">MTISDCVGALEQQVESNHAELHMGLDALRTEFQQMHFDMMGKFDLILRTWESQERERKEKGPSQTKSAKPSSNSVLPQNSAGGIQDGRGEREGSWGPDRRMDMPVFTGEDPDGWIFRAERYFAINRMTEELKLEAVVVCFEGESLAWYQWEEKRRPIRNWEELKARLLRRFRPSQEGFPYAQFLTLRQVTTVKEYRR</sequence>
<dbReference type="Pfam" id="PF03732">
    <property type="entry name" value="Retrotrans_gag"/>
    <property type="match status" value="1"/>
</dbReference>
<accession>A0ABD1PQP7</accession>
<evidence type="ECO:0000259" key="2">
    <source>
        <dbReference type="Pfam" id="PF03732"/>
    </source>
</evidence>
<evidence type="ECO:0000313" key="3">
    <source>
        <dbReference type="EMBL" id="KAL2466243.1"/>
    </source>
</evidence>
<feature type="region of interest" description="Disordered" evidence="1">
    <location>
        <begin position="53"/>
        <end position="103"/>
    </location>
</feature>
<evidence type="ECO:0000313" key="4">
    <source>
        <dbReference type="Proteomes" id="UP001604336"/>
    </source>
</evidence>
<dbReference type="InterPro" id="IPR005162">
    <property type="entry name" value="Retrotrans_gag_dom"/>
</dbReference>
<dbReference type="EMBL" id="JBFOLK010000013">
    <property type="protein sequence ID" value="KAL2466243.1"/>
    <property type="molecule type" value="Genomic_DNA"/>
</dbReference>
<comment type="caution">
    <text evidence="3">The sequence shown here is derived from an EMBL/GenBank/DDBJ whole genome shotgun (WGS) entry which is preliminary data.</text>
</comment>
<feature type="compositionally biased region" description="Polar residues" evidence="1">
    <location>
        <begin position="62"/>
        <end position="82"/>
    </location>
</feature>
<organism evidence="3 4">
    <name type="scientific">Abeliophyllum distichum</name>
    <dbReference type="NCBI Taxonomy" id="126358"/>
    <lineage>
        <taxon>Eukaryota</taxon>
        <taxon>Viridiplantae</taxon>
        <taxon>Streptophyta</taxon>
        <taxon>Embryophyta</taxon>
        <taxon>Tracheophyta</taxon>
        <taxon>Spermatophyta</taxon>
        <taxon>Magnoliopsida</taxon>
        <taxon>eudicotyledons</taxon>
        <taxon>Gunneridae</taxon>
        <taxon>Pentapetalae</taxon>
        <taxon>asterids</taxon>
        <taxon>lamiids</taxon>
        <taxon>Lamiales</taxon>
        <taxon>Oleaceae</taxon>
        <taxon>Forsythieae</taxon>
        <taxon>Abeliophyllum</taxon>
    </lineage>
</organism>
<dbReference type="AlphaFoldDB" id="A0ABD1PQP7"/>
<evidence type="ECO:0000256" key="1">
    <source>
        <dbReference type="SAM" id="MobiDB-lite"/>
    </source>
</evidence>
<proteinExistence type="predicted"/>
<dbReference type="Proteomes" id="UP001604336">
    <property type="component" value="Unassembled WGS sequence"/>
</dbReference>
<reference evidence="4" key="1">
    <citation type="submission" date="2024-07" db="EMBL/GenBank/DDBJ databases">
        <title>Two chromosome-level genome assemblies of Korean endemic species Abeliophyllum distichum and Forsythia ovata (Oleaceae).</title>
        <authorList>
            <person name="Jang H."/>
        </authorList>
    </citation>
    <scope>NUCLEOTIDE SEQUENCE [LARGE SCALE GENOMIC DNA]</scope>
</reference>
<keyword evidence="4" id="KW-1185">Reference proteome</keyword>
<feature type="domain" description="Retrotransposon gag" evidence="2">
    <location>
        <begin position="136"/>
        <end position="196"/>
    </location>
</feature>
<feature type="compositionally biased region" description="Basic and acidic residues" evidence="1">
    <location>
        <begin position="87"/>
        <end position="102"/>
    </location>
</feature>
<name>A0ABD1PQP7_9LAMI</name>